<dbReference type="GO" id="GO:0008641">
    <property type="term" value="F:ubiquitin-like modifier activating enzyme activity"/>
    <property type="evidence" value="ECO:0007669"/>
    <property type="project" value="InterPro"/>
</dbReference>
<dbReference type="Proteomes" id="UP000196053">
    <property type="component" value="Chromosome I"/>
</dbReference>
<feature type="domain" description="THIF-type NAD/FAD binding fold" evidence="4">
    <location>
        <begin position="10"/>
        <end position="244"/>
    </location>
</feature>
<organism evidence="5 6">
    <name type="scientific">Herbinix luporum</name>
    <dbReference type="NCBI Taxonomy" id="1679721"/>
    <lineage>
        <taxon>Bacteria</taxon>
        <taxon>Bacillati</taxon>
        <taxon>Bacillota</taxon>
        <taxon>Clostridia</taxon>
        <taxon>Lachnospirales</taxon>
        <taxon>Lachnospiraceae</taxon>
        <taxon>Herbinix</taxon>
    </lineage>
</organism>
<reference evidence="6" key="1">
    <citation type="submission" date="2015-09" db="EMBL/GenBank/DDBJ databases">
        <authorList>
            <person name="Wibberg D."/>
        </authorList>
    </citation>
    <scope>NUCLEOTIDE SEQUENCE [LARGE SCALE GENOMIC DNA]</scope>
    <source>
        <strain evidence="6">SD1D</strain>
    </source>
</reference>
<dbReference type="FunFam" id="3.40.50.720:FF:000033">
    <property type="entry name" value="Adenylyltransferase and sulfurtransferase MOCS3"/>
    <property type="match status" value="1"/>
</dbReference>
<gene>
    <name evidence="5" type="primary">MOCS3-2</name>
    <name evidence="5" type="ORF">SD1D_1425</name>
</gene>
<keyword evidence="2" id="KW-0547">Nucleotide-binding</keyword>
<keyword evidence="6" id="KW-1185">Reference proteome</keyword>
<proteinExistence type="predicted"/>
<dbReference type="EC" id="2.7.7.80" evidence="5"/>
<dbReference type="OrthoDB" id="9804286at2"/>
<dbReference type="RefSeq" id="WP_058258286.1">
    <property type="nucleotide sequence ID" value="NZ_LN879430.1"/>
</dbReference>
<name>A0A0K8J5L6_9FIRM</name>
<evidence type="ECO:0000313" key="6">
    <source>
        <dbReference type="Proteomes" id="UP000196053"/>
    </source>
</evidence>
<keyword evidence="5" id="KW-0548">Nucleotidyltransferase</keyword>
<dbReference type="EMBL" id="LN879430">
    <property type="protein sequence ID" value="CUH92971.1"/>
    <property type="molecule type" value="Genomic_DNA"/>
</dbReference>
<evidence type="ECO:0000256" key="2">
    <source>
        <dbReference type="ARBA" id="ARBA00022741"/>
    </source>
</evidence>
<sequence length="253" mass="27652">MIDESDLLRYSRQILLKDVGYEGQEKLLNSRVLVAGTGGLGSPVLYYLAAAGVGTLGIVDFDVVNMSNLHRQILHFTDDVGKNKVDSAEEKLKKLNLGINVIKHAVRLNENNIENIVGQYDVVIAAVDNFSTRYLISDCCYLMNKPLVEGAVLGFEGILMTIIPNKSPCYRCLYPIPPEPGKVPTCNDVGIIGMVAGTIGSLQALEAIKVILGIGKTLSGRILTFDGLNLNFRTIDWKRKSNCPLCGKNQVKK</sequence>
<evidence type="ECO:0000256" key="1">
    <source>
        <dbReference type="ARBA" id="ARBA00022679"/>
    </source>
</evidence>
<dbReference type="NCBIfam" id="NF004281">
    <property type="entry name" value="PRK05690.1"/>
    <property type="match status" value="1"/>
</dbReference>
<dbReference type="InterPro" id="IPR045886">
    <property type="entry name" value="ThiF/MoeB/HesA"/>
</dbReference>
<dbReference type="PANTHER" id="PTHR10953">
    <property type="entry name" value="UBIQUITIN-ACTIVATING ENZYME E1"/>
    <property type="match status" value="1"/>
</dbReference>
<dbReference type="InterPro" id="IPR000594">
    <property type="entry name" value="ThiF_NAD_FAD-bd"/>
</dbReference>
<keyword evidence="1 5" id="KW-0808">Transferase</keyword>
<evidence type="ECO:0000256" key="3">
    <source>
        <dbReference type="ARBA" id="ARBA00022840"/>
    </source>
</evidence>
<dbReference type="GO" id="GO:0061605">
    <property type="term" value="F:molybdopterin-synthase adenylyltransferase activity"/>
    <property type="evidence" value="ECO:0007669"/>
    <property type="project" value="UniProtKB-EC"/>
</dbReference>
<dbReference type="GO" id="GO:0005524">
    <property type="term" value="F:ATP binding"/>
    <property type="evidence" value="ECO:0007669"/>
    <property type="project" value="UniProtKB-KW"/>
</dbReference>
<accession>A0A0K8J5L6</accession>
<dbReference type="GO" id="GO:0004792">
    <property type="term" value="F:thiosulfate-cyanide sulfurtransferase activity"/>
    <property type="evidence" value="ECO:0007669"/>
    <property type="project" value="TreeGrafter"/>
</dbReference>
<dbReference type="PANTHER" id="PTHR10953:SF102">
    <property type="entry name" value="ADENYLYLTRANSFERASE AND SULFURTRANSFERASE MOCS3"/>
    <property type="match status" value="1"/>
</dbReference>
<evidence type="ECO:0000313" key="5">
    <source>
        <dbReference type="EMBL" id="CUH92971.1"/>
    </source>
</evidence>
<evidence type="ECO:0000259" key="4">
    <source>
        <dbReference type="Pfam" id="PF00899"/>
    </source>
</evidence>
<dbReference type="CDD" id="cd00757">
    <property type="entry name" value="ThiF_MoeB_HesA_family"/>
    <property type="match status" value="1"/>
</dbReference>
<dbReference type="Pfam" id="PF00899">
    <property type="entry name" value="ThiF"/>
    <property type="match status" value="1"/>
</dbReference>
<protein>
    <submittedName>
        <fullName evidence="5">Adenylyltransferase and sulfurtransferase MOCS3 2</fullName>
        <ecNumber evidence="5">2.7.7.80</ecNumber>
    </submittedName>
</protein>
<keyword evidence="3" id="KW-0067">ATP-binding</keyword>
<dbReference type="InterPro" id="IPR035985">
    <property type="entry name" value="Ubiquitin-activating_enz"/>
</dbReference>
<dbReference type="AlphaFoldDB" id="A0A0K8J5L6"/>
<dbReference type="Gene3D" id="3.40.50.720">
    <property type="entry name" value="NAD(P)-binding Rossmann-like Domain"/>
    <property type="match status" value="1"/>
</dbReference>
<dbReference type="GO" id="GO:0005737">
    <property type="term" value="C:cytoplasm"/>
    <property type="evidence" value="ECO:0007669"/>
    <property type="project" value="TreeGrafter"/>
</dbReference>
<dbReference type="SUPFAM" id="SSF69572">
    <property type="entry name" value="Activating enzymes of the ubiquitin-like proteins"/>
    <property type="match status" value="1"/>
</dbReference>
<dbReference type="KEGG" id="hsd:SD1D_1425"/>